<keyword evidence="3" id="KW-1185">Reference proteome</keyword>
<proteinExistence type="predicted"/>
<dbReference type="KEGG" id="ffu:CLAFUR5_01945"/>
<dbReference type="AlphaFoldDB" id="A0A9Q8L801"/>
<evidence type="ECO:0000313" key="2">
    <source>
        <dbReference type="EMBL" id="UJO12491.1"/>
    </source>
</evidence>
<reference evidence="2" key="2">
    <citation type="journal article" date="2022" name="Microb. Genom.">
        <title>A chromosome-scale genome assembly of the tomato pathogen Cladosporium fulvum reveals a compartmentalized genome architecture and the presence of a dispensable chromosome.</title>
        <authorList>
            <person name="Zaccaron A.Z."/>
            <person name="Chen L.H."/>
            <person name="Samaras A."/>
            <person name="Stergiopoulos I."/>
        </authorList>
    </citation>
    <scope>NUCLEOTIDE SEQUENCE</scope>
    <source>
        <strain evidence="2">Race5_Kim</strain>
    </source>
</reference>
<dbReference type="Proteomes" id="UP000756132">
    <property type="component" value="Chromosome 1"/>
</dbReference>
<feature type="region of interest" description="Disordered" evidence="1">
    <location>
        <begin position="437"/>
        <end position="467"/>
    </location>
</feature>
<organism evidence="2 3">
    <name type="scientific">Passalora fulva</name>
    <name type="common">Tomato leaf mold</name>
    <name type="synonym">Cladosporium fulvum</name>
    <dbReference type="NCBI Taxonomy" id="5499"/>
    <lineage>
        <taxon>Eukaryota</taxon>
        <taxon>Fungi</taxon>
        <taxon>Dikarya</taxon>
        <taxon>Ascomycota</taxon>
        <taxon>Pezizomycotina</taxon>
        <taxon>Dothideomycetes</taxon>
        <taxon>Dothideomycetidae</taxon>
        <taxon>Mycosphaerellales</taxon>
        <taxon>Mycosphaerellaceae</taxon>
        <taxon>Fulvia</taxon>
    </lineage>
</organism>
<name>A0A9Q8L801_PASFU</name>
<sequence>MDWLHARLPTWLQWRDHQADAGNATRHPLDDLAQESSLLLDAVAQRETGQSTRLATRRLGGKAAFSPPGIKTAETFVDVLSQICMYEVKRKDLDEELVNLEQQARIRRRIADIRTEEIAILSARDIPELQQYLEDIQTDCASHHEALSSLTEQLDARKVDLTGCARAQKHLLGRLYNNAQPFLDASQQSGTLGHFRPSQSFEMRLRHLVILHEVILKSQATTKILQQDFLDASSTFRNRDCDMSGDEYEALSASLRLAKDSSLEAQRHLNLRKAEQRSQETNFLLEVVLPMLVEQDLLQSPHSPAASSNYDDLIIFKDEERERRPCDTIKLSAGEGRDIASSNDLLKKVVKKRRIIFKRQRKVDSRKKDRQNKMARFLVLYPTCSLEAYNEAFSVESASYEEKRLSNERWLDVLRKEYTDLKEKAIKENVDHLPLSPMSFAEKSEDDDNDSIRDANTKSRTRGGPRIEKRVRRWQRRVARQPSEEPREVEVASLRSITDWSDEYETTVMQSNKRWVQREEMYKEAIRDALKRSEPQTPLDT</sequence>
<reference evidence="2" key="1">
    <citation type="submission" date="2021-12" db="EMBL/GenBank/DDBJ databases">
        <authorList>
            <person name="Zaccaron A."/>
            <person name="Stergiopoulos I."/>
        </authorList>
    </citation>
    <scope>NUCLEOTIDE SEQUENCE</scope>
    <source>
        <strain evidence="2">Race5_Kim</strain>
    </source>
</reference>
<dbReference type="EMBL" id="CP090163">
    <property type="protein sequence ID" value="UJO12491.1"/>
    <property type="molecule type" value="Genomic_DNA"/>
</dbReference>
<dbReference type="GeneID" id="71981823"/>
<gene>
    <name evidence="2" type="ORF">CLAFUR5_01945</name>
</gene>
<evidence type="ECO:0000256" key="1">
    <source>
        <dbReference type="SAM" id="MobiDB-lite"/>
    </source>
</evidence>
<accession>A0A9Q8L801</accession>
<protein>
    <submittedName>
        <fullName evidence="2">Uncharacterized protein</fullName>
    </submittedName>
</protein>
<evidence type="ECO:0000313" key="3">
    <source>
        <dbReference type="Proteomes" id="UP000756132"/>
    </source>
</evidence>
<dbReference type="RefSeq" id="XP_047756857.1">
    <property type="nucleotide sequence ID" value="XM_047901093.1"/>
</dbReference>